<proteinExistence type="predicted"/>
<sequence>MKISFDFKKMVQRAQTLAIALGLAIVASAGSHPAYAEQKKIEFSKAGKFKVDGVKVDTSAAFKIDPAVQAKSMADIPAIIALAKIDCDPVDAYLMGPTEFAKDDGTKVKGQLYEVACKTGPGFIITSISPTEVGQAFTCSLAAKLQATRPDSILCVLPENKPHYAWLTAIVQPYLPGCQISDARVIGSTSTEPLIDRYEVGCGAQAGGIIDYAQLGAKAPTEFKSCLVVDGTSSACQFTTKEQTMAVLKPVATTADKDCQVNNVRFVGVNKENDGMFYEFGCTNKPGFIALTKLDNTFERSITCASAAGLGGCKFTDAGVAAADANGTYSALLGKAGFPCTVTDYNVVGTQEQTKRDYVEFKCKEQPWGLIGFVPQPGSTAGVRVNDCFIDQTSRKNCTFVTETQLRAQIDKLIKVAQPGKDCDVSDVRYIGESDGIEGAVIVEIACSNKRGYIAIIAPNRNSIADSTPCKIAKSHNDPVQCTIAGNGTYSSAD</sequence>
<reference evidence="3" key="1">
    <citation type="submission" date="2016-10" db="EMBL/GenBank/DDBJ databases">
        <authorList>
            <person name="Varghese N."/>
            <person name="Submissions S."/>
        </authorList>
    </citation>
    <scope>NUCLEOTIDE SEQUENCE [LARGE SCALE GENOMIC DNA]</scope>
    <source>
        <strain evidence="3">CGMCC 1.3431</strain>
    </source>
</reference>
<evidence type="ECO:0000313" key="2">
    <source>
        <dbReference type="EMBL" id="SCW40413.1"/>
    </source>
</evidence>
<name>A0A1G4Q730_9CAUL</name>
<keyword evidence="3" id="KW-1185">Reference proteome</keyword>
<gene>
    <name evidence="2" type="ORF">SAMN02927928_0974</name>
</gene>
<accession>A0A1G4Q730</accession>
<dbReference type="OrthoDB" id="7203732at2"/>
<evidence type="ECO:0000313" key="3">
    <source>
        <dbReference type="Proteomes" id="UP000199150"/>
    </source>
</evidence>
<protein>
    <submittedName>
        <fullName evidence="2">Uncharacterized protein</fullName>
    </submittedName>
</protein>
<keyword evidence="1" id="KW-0732">Signal</keyword>
<dbReference type="STRING" id="260084.SAMN02927928_0974"/>
<organism evidence="2 3">
    <name type="scientific">Asticcacaulis taihuensis</name>
    <dbReference type="NCBI Taxonomy" id="260084"/>
    <lineage>
        <taxon>Bacteria</taxon>
        <taxon>Pseudomonadati</taxon>
        <taxon>Pseudomonadota</taxon>
        <taxon>Alphaproteobacteria</taxon>
        <taxon>Caulobacterales</taxon>
        <taxon>Caulobacteraceae</taxon>
        <taxon>Asticcacaulis</taxon>
    </lineage>
</organism>
<feature type="signal peptide" evidence="1">
    <location>
        <begin position="1"/>
        <end position="36"/>
    </location>
</feature>
<evidence type="ECO:0000256" key="1">
    <source>
        <dbReference type="SAM" id="SignalP"/>
    </source>
</evidence>
<feature type="chain" id="PRO_5011780447" evidence="1">
    <location>
        <begin position="37"/>
        <end position="494"/>
    </location>
</feature>
<dbReference type="AlphaFoldDB" id="A0A1G4Q730"/>
<dbReference type="Proteomes" id="UP000199150">
    <property type="component" value="Unassembled WGS sequence"/>
</dbReference>
<dbReference type="EMBL" id="FMTS01000001">
    <property type="protein sequence ID" value="SCW40413.1"/>
    <property type="molecule type" value="Genomic_DNA"/>
</dbReference>
<dbReference type="RefSeq" id="WP_090644300.1">
    <property type="nucleotide sequence ID" value="NZ_CBCRYE010000001.1"/>
</dbReference>